<dbReference type="AlphaFoldDB" id="A0A060DK36"/>
<evidence type="ECO:0000313" key="2">
    <source>
        <dbReference type="EMBL" id="AIB11358.1"/>
    </source>
</evidence>
<dbReference type="Gene3D" id="1.10.287.1490">
    <property type="match status" value="1"/>
</dbReference>
<gene>
    <name evidence="2" type="ORF">ABAZ39_04890</name>
    <name evidence="3" type="ORF">C1S70_00170</name>
</gene>
<sequence length="181" mass="20404">MTAIILYASLLLLAASVLVNRMGERRVRAARDEIVSAEKDIRTMEQRVQEARKTLETTRGTLGGLEESLAEAKRQAEVLERQLDAAQRAPMEFFHVFDRLEARPGTIWEVTVRRAPDALYTSGAMAASWRDGRAYLVVAANQKEALDRVAQRFPRVNGYEIGPVLTCRLFLSKDATERKRA</sequence>
<dbReference type="Proteomes" id="UP000236268">
    <property type="component" value="Unassembled WGS sequence"/>
</dbReference>
<dbReference type="KEGG" id="abq:ABAZ39_04890"/>
<accession>A0A2K1G704</accession>
<dbReference type="Proteomes" id="UP000027186">
    <property type="component" value="Chromosome"/>
</dbReference>
<dbReference type="OrthoDB" id="7301287at2"/>
<reference evidence="2 4" key="1">
    <citation type="journal article" date="2014" name="Genome Announc.">
        <title>Complete Genome Sequence of the Model Rhizosphere Strain Azospirillum brasilense Az39, Successfully Applied in Agriculture.</title>
        <authorList>
            <person name="Rivera D."/>
            <person name="Revale S."/>
            <person name="Molina R."/>
            <person name="Gualpa J."/>
            <person name="Puente M."/>
            <person name="Maroniche G."/>
            <person name="Paris G."/>
            <person name="Baker D."/>
            <person name="Clavijo B."/>
            <person name="McLay K."/>
            <person name="Spaepen S."/>
            <person name="Perticari A."/>
            <person name="Vazquez M."/>
            <person name="Wisniewski-Dye F."/>
            <person name="Watkins C."/>
            <person name="Martinez-Abarca F."/>
            <person name="Vanderleyden J."/>
            <person name="Cassan F."/>
        </authorList>
    </citation>
    <scope>NUCLEOTIDE SEQUENCE [LARGE SCALE GENOMIC DNA]</scope>
    <source>
        <strain evidence="2 4">Az39</strain>
    </source>
</reference>
<dbReference type="RefSeq" id="WP_038527261.1">
    <property type="nucleotide sequence ID" value="NZ_CP007793.1"/>
</dbReference>
<evidence type="ECO:0000313" key="5">
    <source>
        <dbReference type="Proteomes" id="UP000236268"/>
    </source>
</evidence>
<dbReference type="EMBL" id="POWG01000001">
    <property type="protein sequence ID" value="PNR00572.1"/>
    <property type="molecule type" value="Genomic_DNA"/>
</dbReference>
<organism evidence="2 4">
    <name type="scientific">Azospirillum argentinense</name>
    <dbReference type="NCBI Taxonomy" id="2970906"/>
    <lineage>
        <taxon>Bacteria</taxon>
        <taxon>Pseudomonadati</taxon>
        <taxon>Pseudomonadota</taxon>
        <taxon>Alphaproteobacteria</taxon>
        <taxon>Rhodospirillales</taxon>
        <taxon>Azospirillaceae</taxon>
        <taxon>Azospirillum</taxon>
    </lineage>
</organism>
<protein>
    <submittedName>
        <fullName evidence="2">Uncharacterized protein</fullName>
    </submittedName>
</protein>
<evidence type="ECO:0000256" key="1">
    <source>
        <dbReference type="SAM" id="Coils"/>
    </source>
</evidence>
<name>A0A060DK36_9PROT</name>
<keyword evidence="1" id="KW-0175">Coiled coil</keyword>
<evidence type="ECO:0000313" key="3">
    <source>
        <dbReference type="EMBL" id="PNR00572.1"/>
    </source>
</evidence>
<feature type="coiled-coil region" evidence="1">
    <location>
        <begin position="27"/>
        <end position="89"/>
    </location>
</feature>
<dbReference type="SUPFAM" id="SSF57997">
    <property type="entry name" value="Tropomyosin"/>
    <property type="match status" value="1"/>
</dbReference>
<dbReference type="EMBL" id="CP007793">
    <property type="protein sequence ID" value="AIB11358.1"/>
    <property type="molecule type" value="Genomic_DNA"/>
</dbReference>
<accession>A0A060DK36</accession>
<proteinExistence type="predicted"/>
<evidence type="ECO:0000313" key="4">
    <source>
        <dbReference type="Proteomes" id="UP000027186"/>
    </source>
</evidence>
<reference evidence="3 5" key="2">
    <citation type="submission" date="2018-01" db="EMBL/GenBank/DDBJ databases">
        <title>Whole genome sequence of Azospirillum brasilense REC3 isolated from strawberry roots.</title>
        <authorList>
            <person name="Fontana C.A."/>
            <person name="Salazar S.M."/>
            <person name="Bassi D."/>
            <person name="Puglisi E."/>
            <person name="Lovaisa N.C."/>
            <person name="Toffoli L.M."/>
            <person name="Pedraza R."/>
            <person name="Cocconcelli P.S."/>
        </authorList>
    </citation>
    <scope>NUCLEOTIDE SEQUENCE [LARGE SCALE GENOMIC DNA]</scope>
    <source>
        <strain evidence="3 5">REC3</strain>
    </source>
</reference>